<dbReference type="CDD" id="cd06171">
    <property type="entry name" value="Sigma70_r4"/>
    <property type="match status" value="1"/>
</dbReference>
<evidence type="ECO:0000256" key="1">
    <source>
        <dbReference type="ARBA" id="ARBA00010641"/>
    </source>
</evidence>
<dbReference type="InterPro" id="IPR007627">
    <property type="entry name" value="RNA_pol_sigma70_r2"/>
</dbReference>
<feature type="domain" description="RNA polymerase sigma factor 70 region 4 type 2" evidence="6">
    <location>
        <begin position="148"/>
        <end position="200"/>
    </location>
</feature>
<dbReference type="Gene3D" id="1.10.1740.10">
    <property type="match status" value="1"/>
</dbReference>
<evidence type="ECO:0000313" key="8">
    <source>
        <dbReference type="Proteomes" id="UP000229081"/>
    </source>
</evidence>
<name>A0A2K8MBD7_9SPHN</name>
<dbReference type="Pfam" id="PF04542">
    <property type="entry name" value="Sigma70_r2"/>
    <property type="match status" value="1"/>
</dbReference>
<dbReference type="NCBIfam" id="TIGR02937">
    <property type="entry name" value="sigma70-ECF"/>
    <property type="match status" value="1"/>
</dbReference>
<keyword evidence="4" id="KW-0804">Transcription</keyword>
<keyword evidence="8" id="KW-1185">Reference proteome</keyword>
<dbReference type="GO" id="GO:0003677">
    <property type="term" value="F:DNA binding"/>
    <property type="evidence" value="ECO:0007669"/>
    <property type="project" value="InterPro"/>
</dbReference>
<dbReference type="InterPro" id="IPR014284">
    <property type="entry name" value="RNA_pol_sigma-70_dom"/>
</dbReference>
<dbReference type="Pfam" id="PF08281">
    <property type="entry name" value="Sigma70_r4_2"/>
    <property type="match status" value="1"/>
</dbReference>
<protein>
    <submittedName>
        <fullName evidence="7">RNA polymerase subunit sigma-24</fullName>
    </submittedName>
</protein>
<sequence length="207" mass="23117">MGERTSGTLCIAGRSRVTGDLALPAPRLAEGDPLPPEDRLRAAARLAFDDLYRAQAPKLMRFFARRFQRHDAQDLVQESFARLAHAHSDRQEPIDCPEAYLGRIAANLARNRAKSALERSLAFQVPVENVPLPASDLVKALEARDQLNRIQNALVQLPDKTRSIFLAHRLDGLSYREIAKATGLSVKGVEWHMTKALGHLDRALRTR</sequence>
<dbReference type="AlphaFoldDB" id="A0A2K8MBD7"/>
<dbReference type="EMBL" id="CP024923">
    <property type="protein sequence ID" value="ATY31173.1"/>
    <property type="molecule type" value="Genomic_DNA"/>
</dbReference>
<dbReference type="Proteomes" id="UP000229081">
    <property type="component" value="Chromosome"/>
</dbReference>
<evidence type="ECO:0000256" key="3">
    <source>
        <dbReference type="ARBA" id="ARBA00023082"/>
    </source>
</evidence>
<organism evidence="7 8">
    <name type="scientific">Sphingomonas psychrotolerans</name>
    <dbReference type="NCBI Taxonomy" id="1327635"/>
    <lineage>
        <taxon>Bacteria</taxon>
        <taxon>Pseudomonadati</taxon>
        <taxon>Pseudomonadota</taxon>
        <taxon>Alphaproteobacteria</taxon>
        <taxon>Sphingomonadales</taxon>
        <taxon>Sphingomonadaceae</taxon>
        <taxon>Sphingomonas</taxon>
    </lineage>
</organism>
<dbReference type="GO" id="GO:0016987">
    <property type="term" value="F:sigma factor activity"/>
    <property type="evidence" value="ECO:0007669"/>
    <property type="project" value="UniProtKB-KW"/>
</dbReference>
<proteinExistence type="inferred from homology"/>
<evidence type="ECO:0000259" key="5">
    <source>
        <dbReference type="Pfam" id="PF04542"/>
    </source>
</evidence>
<evidence type="ECO:0000256" key="2">
    <source>
        <dbReference type="ARBA" id="ARBA00023015"/>
    </source>
</evidence>
<evidence type="ECO:0000259" key="6">
    <source>
        <dbReference type="Pfam" id="PF08281"/>
    </source>
</evidence>
<dbReference type="InterPro" id="IPR013324">
    <property type="entry name" value="RNA_pol_sigma_r3/r4-like"/>
</dbReference>
<dbReference type="OrthoDB" id="7620544at2"/>
<evidence type="ECO:0000256" key="4">
    <source>
        <dbReference type="ARBA" id="ARBA00023163"/>
    </source>
</evidence>
<dbReference type="InterPro" id="IPR013325">
    <property type="entry name" value="RNA_pol_sigma_r2"/>
</dbReference>
<dbReference type="SUPFAM" id="SSF88946">
    <property type="entry name" value="Sigma2 domain of RNA polymerase sigma factors"/>
    <property type="match status" value="1"/>
</dbReference>
<dbReference type="Gene3D" id="1.10.10.10">
    <property type="entry name" value="Winged helix-like DNA-binding domain superfamily/Winged helix DNA-binding domain"/>
    <property type="match status" value="1"/>
</dbReference>
<dbReference type="InterPro" id="IPR039425">
    <property type="entry name" value="RNA_pol_sigma-70-like"/>
</dbReference>
<comment type="similarity">
    <text evidence="1">Belongs to the sigma-70 factor family. ECF subfamily.</text>
</comment>
<keyword evidence="2" id="KW-0805">Transcription regulation</keyword>
<dbReference type="PANTHER" id="PTHR43133">
    <property type="entry name" value="RNA POLYMERASE ECF-TYPE SIGMA FACTO"/>
    <property type="match status" value="1"/>
</dbReference>
<keyword evidence="3" id="KW-0731">Sigma factor</keyword>
<dbReference type="InterPro" id="IPR036388">
    <property type="entry name" value="WH-like_DNA-bd_sf"/>
</dbReference>
<dbReference type="PANTHER" id="PTHR43133:SF63">
    <property type="entry name" value="RNA POLYMERASE SIGMA FACTOR FECI-RELATED"/>
    <property type="match status" value="1"/>
</dbReference>
<accession>A0A2K8MBD7</accession>
<feature type="domain" description="RNA polymerase sigma-70 region 2" evidence="5">
    <location>
        <begin position="51"/>
        <end position="115"/>
    </location>
</feature>
<dbReference type="SUPFAM" id="SSF88659">
    <property type="entry name" value="Sigma3 and sigma4 domains of RNA polymerase sigma factors"/>
    <property type="match status" value="1"/>
</dbReference>
<evidence type="ECO:0000313" key="7">
    <source>
        <dbReference type="EMBL" id="ATY31173.1"/>
    </source>
</evidence>
<gene>
    <name evidence="7" type="ORF">CVN68_03570</name>
</gene>
<dbReference type="InterPro" id="IPR013249">
    <property type="entry name" value="RNA_pol_sigma70_r4_t2"/>
</dbReference>
<dbReference type="KEGG" id="sphc:CVN68_03570"/>
<dbReference type="GO" id="GO:0006352">
    <property type="term" value="P:DNA-templated transcription initiation"/>
    <property type="evidence" value="ECO:0007669"/>
    <property type="project" value="InterPro"/>
</dbReference>
<reference evidence="7 8" key="1">
    <citation type="submission" date="2017-11" db="EMBL/GenBank/DDBJ databases">
        <title>Complete genome sequence of Sphingomonas sp. Strain Cra20, a psychrotolerant potential plant growth promoting rhizobacteria.</title>
        <authorList>
            <person name="Luo Y."/>
        </authorList>
    </citation>
    <scope>NUCLEOTIDE SEQUENCE [LARGE SCALE GENOMIC DNA]</scope>
    <source>
        <strain evidence="7 8">Cra20</strain>
    </source>
</reference>